<dbReference type="Pfam" id="PF16044">
    <property type="entry name" value="DUF4796_C"/>
    <property type="match status" value="1"/>
</dbReference>
<keyword evidence="4" id="KW-1185">Reference proteome</keyword>
<accession>A0A2J7QCP0</accession>
<sequence>MKVKCFMSLTKHRTVKTYEGVETTRRTLNHGMSELLEFATDKTEIRNRSTGISATAIWWKVKVLLLIEAGYIITCVGNLMEEKSHHVTVFEFPTMNTILWLLMYQGLATSAAIMDTDPGILCFQHCICKVFCFELPEKCPICNSYLSTAQFRLLPFRIPYPFVRAVQYPCSVVIKPTTGDFLHDYLNSMDLHIGVTNSEGSVVEFDKGGLQQHKTGLWYQCLVVHGATGPWCEHWDTTLKAVIDQKCWVPQRYNEETFNCYTFVLTFLCNLRYGNLSKAATCRTTFCENFIVPRTTAAGKYISLYRKLSDRGCYIQRHGAVDATSVTLPNR</sequence>
<dbReference type="PANTHER" id="PTHR33963">
    <property type="entry name" value="MKRN2 OPPOSITE STRAND PROTEIN"/>
    <property type="match status" value="1"/>
</dbReference>
<reference evidence="3 4" key="1">
    <citation type="submission" date="2017-12" db="EMBL/GenBank/DDBJ databases">
        <title>Hemimetabolous genomes reveal molecular basis of termite eusociality.</title>
        <authorList>
            <person name="Harrison M.C."/>
            <person name="Jongepier E."/>
            <person name="Robertson H.M."/>
            <person name="Arning N."/>
            <person name="Bitard-Feildel T."/>
            <person name="Chao H."/>
            <person name="Childers C.P."/>
            <person name="Dinh H."/>
            <person name="Doddapaneni H."/>
            <person name="Dugan S."/>
            <person name="Gowin J."/>
            <person name="Greiner C."/>
            <person name="Han Y."/>
            <person name="Hu H."/>
            <person name="Hughes D.S.T."/>
            <person name="Huylmans A.-K."/>
            <person name="Kemena C."/>
            <person name="Kremer L.P.M."/>
            <person name="Lee S.L."/>
            <person name="Lopez-Ezquerra A."/>
            <person name="Mallet L."/>
            <person name="Monroy-Kuhn J.M."/>
            <person name="Moser A."/>
            <person name="Murali S.C."/>
            <person name="Muzny D.M."/>
            <person name="Otani S."/>
            <person name="Piulachs M.-D."/>
            <person name="Poelchau M."/>
            <person name="Qu J."/>
            <person name="Schaub F."/>
            <person name="Wada-Katsumata A."/>
            <person name="Worley K.C."/>
            <person name="Xie Q."/>
            <person name="Ylla G."/>
            <person name="Poulsen M."/>
            <person name="Gibbs R.A."/>
            <person name="Schal C."/>
            <person name="Richards S."/>
            <person name="Belles X."/>
            <person name="Korb J."/>
            <person name="Bornberg-Bauer E."/>
        </authorList>
    </citation>
    <scope>NUCLEOTIDE SEQUENCE [LARGE SCALE GENOMIC DNA]</scope>
    <source>
        <tissue evidence="3">Whole body</tissue>
    </source>
</reference>
<evidence type="ECO:0008006" key="5">
    <source>
        <dbReference type="Google" id="ProtNLM"/>
    </source>
</evidence>
<dbReference type="AlphaFoldDB" id="A0A2J7QCP0"/>
<dbReference type="InterPro" id="IPR032016">
    <property type="entry name" value="MKRN2OS-like"/>
</dbReference>
<comment type="caution">
    <text evidence="3">The sequence shown here is derived from an EMBL/GenBank/DDBJ whole genome shotgun (WGS) entry which is preliminary data.</text>
</comment>
<dbReference type="Proteomes" id="UP000235965">
    <property type="component" value="Unassembled WGS sequence"/>
</dbReference>
<evidence type="ECO:0000259" key="2">
    <source>
        <dbReference type="Pfam" id="PF22795"/>
    </source>
</evidence>
<dbReference type="FunCoup" id="A0A2J7QCP0">
    <property type="interactions" value="100"/>
</dbReference>
<evidence type="ECO:0000313" key="3">
    <source>
        <dbReference type="EMBL" id="PNF26344.1"/>
    </source>
</evidence>
<dbReference type="InParanoid" id="A0A2J7QCP0"/>
<gene>
    <name evidence="3" type="ORF">B7P43_G01767</name>
</gene>
<organism evidence="3 4">
    <name type="scientific">Cryptotermes secundus</name>
    <dbReference type="NCBI Taxonomy" id="105785"/>
    <lineage>
        <taxon>Eukaryota</taxon>
        <taxon>Metazoa</taxon>
        <taxon>Ecdysozoa</taxon>
        <taxon>Arthropoda</taxon>
        <taxon>Hexapoda</taxon>
        <taxon>Insecta</taxon>
        <taxon>Pterygota</taxon>
        <taxon>Neoptera</taxon>
        <taxon>Polyneoptera</taxon>
        <taxon>Dictyoptera</taxon>
        <taxon>Blattodea</taxon>
        <taxon>Blattoidea</taxon>
        <taxon>Termitoidae</taxon>
        <taxon>Kalotermitidae</taxon>
        <taxon>Cryptotermitinae</taxon>
        <taxon>Cryptotermes</taxon>
    </lineage>
</organism>
<dbReference type="OrthoDB" id="10065749at2759"/>
<dbReference type="Pfam" id="PF22795">
    <property type="entry name" value="DUF4796_N"/>
    <property type="match status" value="1"/>
</dbReference>
<evidence type="ECO:0000313" key="4">
    <source>
        <dbReference type="Proteomes" id="UP000235965"/>
    </source>
</evidence>
<feature type="domain" description="MKRN2 opposite strand protein-like C-terminal" evidence="1">
    <location>
        <begin position="155"/>
        <end position="308"/>
    </location>
</feature>
<feature type="domain" description="MKRN2 opposite strand protein-like N-terminal" evidence="2">
    <location>
        <begin position="118"/>
        <end position="145"/>
    </location>
</feature>
<dbReference type="PANTHER" id="PTHR33963:SF2">
    <property type="entry name" value="MKRN2 OPPOSITE STRAND PROTEIN"/>
    <property type="match status" value="1"/>
</dbReference>
<name>A0A2J7QCP0_9NEOP</name>
<dbReference type="EMBL" id="NEVH01016288">
    <property type="protein sequence ID" value="PNF26344.1"/>
    <property type="molecule type" value="Genomic_DNA"/>
</dbReference>
<dbReference type="InterPro" id="IPR053921">
    <property type="entry name" value="MKRN2OS-like_C"/>
</dbReference>
<protein>
    <recommendedName>
        <fullName evidence="5">MKRN2 opposite strand protein</fullName>
    </recommendedName>
</protein>
<evidence type="ECO:0000259" key="1">
    <source>
        <dbReference type="Pfam" id="PF16044"/>
    </source>
</evidence>
<dbReference type="InterPro" id="IPR053922">
    <property type="entry name" value="MKRN2OS-like_N"/>
</dbReference>
<proteinExistence type="predicted"/>